<evidence type="ECO:0000313" key="2">
    <source>
        <dbReference type="EMBL" id="PAQ09992.1"/>
    </source>
</evidence>
<evidence type="ECO:0000313" key="3">
    <source>
        <dbReference type="Proteomes" id="UP000216442"/>
    </source>
</evidence>
<gene>
    <name evidence="2" type="ORF">CIT26_10525</name>
</gene>
<dbReference type="InterPro" id="IPR052948">
    <property type="entry name" value="Low_temp-induced_all0457"/>
</dbReference>
<dbReference type="Proteomes" id="UP000216442">
    <property type="component" value="Unassembled WGS sequence"/>
</dbReference>
<sequence length="198" mass="19965">MRTISGLYDTYEQATQAVEALEYAGVSSSDISLVAPSGSGSAEMQDADGTVAGASVGAAVGGVGGLLAGLGAFAIPGIGPVVGVGWLATTLIGAAAGGAVGGLLGSLTDAGIDEHDAHVYAEGVRRGKTLVIARVDEAQADAAQAILGQASDAAALRREFEADGWAGFDESADPWDEDARSEYRRSQDEDPIITPFPR</sequence>
<dbReference type="AlphaFoldDB" id="A0A271LPA1"/>
<feature type="compositionally biased region" description="Basic and acidic residues" evidence="1">
    <location>
        <begin position="177"/>
        <end position="188"/>
    </location>
</feature>
<dbReference type="OrthoDB" id="8455189at2"/>
<dbReference type="RefSeq" id="WP_095492518.1">
    <property type="nucleotide sequence ID" value="NZ_NPKJ01000037.1"/>
</dbReference>
<keyword evidence="3" id="KW-1185">Reference proteome</keyword>
<dbReference type="EMBL" id="NPKJ01000037">
    <property type="protein sequence ID" value="PAQ09992.1"/>
    <property type="molecule type" value="Genomic_DNA"/>
</dbReference>
<dbReference type="PANTHER" id="PTHR36109">
    <property type="entry name" value="MEMBRANE PROTEIN-RELATED"/>
    <property type="match status" value="1"/>
</dbReference>
<evidence type="ECO:0008006" key="4">
    <source>
        <dbReference type="Google" id="ProtNLM"/>
    </source>
</evidence>
<name>A0A271LPA1_9HYPH</name>
<feature type="region of interest" description="Disordered" evidence="1">
    <location>
        <begin position="167"/>
        <end position="198"/>
    </location>
</feature>
<evidence type="ECO:0000256" key="1">
    <source>
        <dbReference type="SAM" id="MobiDB-lite"/>
    </source>
</evidence>
<dbReference type="PANTHER" id="PTHR36109:SF2">
    <property type="entry name" value="MEMBRANE PROTEIN"/>
    <property type="match status" value="1"/>
</dbReference>
<proteinExistence type="predicted"/>
<comment type="caution">
    <text evidence="2">The sequence shown here is derived from an EMBL/GenBank/DDBJ whole genome shotgun (WGS) entry which is preliminary data.</text>
</comment>
<organism evidence="2 3">
    <name type="scientific">Mesorhizobium temperatum</name>
    <dbReference type="NCBI Taxonomy" id="241416"/>
    <lineage>
        <taxon>Bacteria</taxon>
        <taxon>Pseudomonadati</taxon>
        <taxon>Pseudomonadota</taxon>
        <taxon>Alphaproteobacteria</taxon>
        <taxon>Hyphomicrobiales</taxon>
        <taxon>Phyllobacteriaceae</taxon>
        <taxon>Mesorhizobium</taxon>
    </lineage>
</organism>
<protein>
    <recommendedName>
        <fullName evidence="4">General stress protein 17M-like domain-containing protein</fullName>
    </recommendedName>
</protein>
<accession>A0A271LPA1</accession>
<reference evidence="2 3" key="1">
    <citation type="submission" date="2017-08" db="EMBL/GenBank/DDBJ databases">
        <title>Mesorhizobium wenxinae sp. nov., a novel rhizobial species isolated from root nodules of chickpea (Cicer arietinum L.).</title>
        <authorList>
            <person name="Zhang J."/>
        </authorList>
    </citation>
    <scope>NUCLEOTIDE SEQUENCE [LARGE SCALE GENOMIC DNA]</scope>
    <source>
        <strain evidence="2 3">SDW018</strain>
    </source>
</reference>